<accession>H5SCG0</accession>
<evidence type="ECO:0000256" key="4">
    <source>
        <dbReference type="ARBA" id="ARBA00022833"/>
    </source>
</evidence>
<evidence type="ECO:0000256" key="2">
    <source>
        <dbReference type="ARBA" id="ARBA00022723"/>
    </source>
</evidence>
<reference evidence="6" key="1">
    <citation type="journal article" date="2005" name="Environ. Microbiol.">
        <title>Genetic and functional properties of uncultivated thermophilic crenarchaeotes from a subsurface gold mine as revealed by analysis of genome fragments.</title>
        <authorList>
            <person name="Nunoura T."/>
            <person name="Hirayama H."/>
            <person name="Takami H."/>
            <person name="Oida H."/>
            <person name="Nishi S."/>
            <person name="Shimamura S."/>
            <person name="Suzuki Y."/>
            <person name="Inagaki F."/>
            <person name="Takai K."/>
            <person name="Nealson K.H."/>
            <person name="Horikoshi K."/>
        </authorList>
    </citation>
    <scope>NUCLEOTIDE SEQUENCE</scope>
</reference>
<evidence type="ECO:0000313" key="6">
    <source>
        <dbReference type="EMBL" id="BAL53846.1"/>
    </source>
</evidence>
<keyword evidence="2" id="KW-0479">Metal-binding</keyword>
<dbReference type="InterPro" id="IPR055438">
    <property type="entry name" value="AstE_AspA_cat"/>
</dbReference>
<dbReference type="SUPFAM" id="SSF53187">
    <property type="entry name" value="Zn-dependent exopeptidases"/>
    <property type="match status" value="1"/>
</dbReference>
<keyword evidence="4" id="KW-0862">Zinc</keyword>
<dbReference type="PIRSF" id="PIRSF039012">
    <property type="entry name" value="ASP"/>
    <property type="match status" value="1"/>
</dbReference>
<evidence type="ECO:0000256" key="1">
    <source>
        <dbReference type="ARBA" id="ARBA00001947"/>
    </source>
</evidence>
<dbReference type="PANTHER" id="PTHR37326:SF1">
    <property type="entry name" value="BLL3975 PROTEIN"/>
    <property type="match status" value="1"/>
</dbReference>
<dbReference type="InterPro" id="IPR043795">
    <property type="entry name" value="N-alpha-Ac-DABA-like"/>
</dbReference>
<protein>
    <submittedName>
        <fullName evidence="6">Hypothetical conserved protein</fullName>
    </submittedName>
</protein>
<dbReference type="AlphaFoldDB" id="H5SCG0"/>
<dbReference type="EMBL" id="AP011669">
    <property type="protein sequence ID" value="BAL53846.1"/>
    <property type="molecule type" value="Genomic_DNA"/>
</dbReference>
<organism evidence="6">
    <name type="scientific">uncultured Acidobacteriota bacterium</name>
    <dbReference type="NCBI Taxonomy" id="171953"/>
    <lineage>
        <taxon>Bacteria</taxon>
        <taxon>Pseudomonadati</taxon>
        <taxon>Acidobacteriota</taxon>
        <taxon>environmental samples</taxon>
    </lineage>
</organism>
<name>H5SCG0_9BACT</name>
<reference evidence="6" key="2">
    <citation type="journal article" date="2012" name="PLoS ONE">
        <title>A Deeply Branching Thermophilic Bacterium with an Ancient Acetyl-CoA Pathway Dominates a Subsurface Ecosystem.</title>
        <authorList>
            <person name="Takami H."/>
            <person name="Noguchi H."/>
            <person name="Takaki Y."/>
            <person name="Uchiyama I."/>
            <person name="Toyoda A."/>
            <person name="Nishi S."/>
            <person name="Chee G.-J."/>
            <person name="Arai W."/>
            <person name="Nunoura T."/>
            <person name="Itoh T."/>
            <person name="Hattori M."/>
            <person name="Takai K."/>
        </authorList>
    </citation>
    <scope>NUCLEOTIDE SEQUENCE</scope>
</reference>
<evidence type="ECO:0000259" key="5">
    <source>
        <dbReference type="Pfam" id="PF24827"/>
    </source>
</evidence>
<dbReference type="Pfam" id="PF24827">
    <property type="entry name" value="AstE_AspA_cat"/>
    <property type="match status" value="1"/>
</dbReference>
<dbReference type="GO" id="GO:0016811">
    <property type="term" value="F:hydrolase activity, acting on carbon-nitrogen (but not peptide) bonds, in linear amides"/>
    <property type="evidence" value="ECO:0007669"/>
    <property type="project" value="InterPro"/>
</dbReference>
<keyword evidence="3" id="KW-0378">Hydrolase</keyword>
<dbReference type="InterPro" id="IPR053138">
    <property type="entry name" value="N-alpha-Ac-DABA_deacetylase"/>
</dbReference>
<gene>
    <name evidence="6" type="ORF">HGMM_F10C03C14</name>
</gene>
<dbReference type="GO" id="GO:0016788">
    <property type="term" value="F:hydrolase activity, acting on ester bonds"/>
    <property type="evidence" value="ECO:0007669"/>
    <property type="project" value="InterPro"/>
</dbReference>
<feature type="domain" description="Succinylglutamate desuccinylase/Aspartoacylase catalytic" evidence="5">
    <location>
        <begin position="46"/>
        <end position="232"/>
    </location>
</feature>
<dbReference type="Gene3D" id="3.40.630.10">
    <property type="entry name" value="Zn peptidases"/>
    <property type="match status" value="1"/>
</dbReference>
<proteinExistence type="predicted"/>
<dbReference type="CDD" id="cd06230">
    <property type="entry name" value="M14_ASTE_ASPA_like"/>
    <property type="match status" value="1"/>
</dbReference>
<comment type="cofactor">
    <cofactor evidence="1">
        <name>Zn(2+)</name>
        <dbReference type="ChEBI" id="CHEBI:29105"/>
    </cofactor>
</comment>
<dbReference type="PANTHER" id="PTHR37326">
    <property type="entry name" value="BLL3975 PROTEIN"/>
    <property type="match status" value="1"/>
</dbReference>
<evidence type="ECO:0000256" key="3">
    <source>
        <dbReference type="ARBA" id="ARBA00022801"/>
    </source>
</evidence>
<sequence>MDEVRSISADQFDPEALGPGAHRLRLVLPGPEGVSLPVLLITGHSPGKTLVVLAGVHGDEVEGIRALQEVFASLKPERLQGRFLAIPVANPPATRAGRRTSPQDDQNLARVFPGRREGTVTERIASILSETIIARADFLLDLHSGGIAYEFPFLVGYDGSDTEWGRASREAAFAFGAPVLWAHPTIPPGRSISEAARRHIPWLYVEAPGGGRITSAVLTFYTRGVRRLLAHLRILSGSVRPRPPRWHLLGEGDLDRAILSPTSGFFVPLVRVLDRVRPGQTLGVLRDSFGRTRASIEAPQDGRVVARRAFPIVAAGEPLVLLAHDA</sequence>
<dbReference type="GO" id="GO:0046872">
    <property type="term" value="F:metal ion binding"/>
    <property type="evidence" value="ECO:0007669"/>
    <property type="project" value="UniProtKB-KW"/>
</dbReference>